<feature type="compositionally biased region" description="Gly residues" evidence="1">
    <location>
        <begin position="295"/>
        <end position="311"/>
    </location>
</feature>
<accession>A0A6H5GHT3</accession>
<dbReference type="OrthoDB" id="10256829at2759"/>
<name>A0A6H5GHT3_9HEMI</name>
<feature type="region of interest" description="Disordered" evidence="1">
    <location>
        <begin position="218"/>
        <end position="269"/>
    </location>
</feature>
<evidence type="ECO:0000313" key="2">
    <source>
        <dbReference type="EMBL" id="CAB0002448.1"/>
    </source>
</evidence>
<dbReference type="Proteomes" id="UP000479000">
    <property type="component" value="Unassembled WGS sequence"/>
</dbReference>
<feature type="region of interest" description="Disordered" evidence="1">
    <location>
        <begin position="295"/>
        <end position="324"/>
    </location>
</feature>
<protein>
    <submittedName>
        <fullName evidence="2">Uncharacterized protein</fullName>
    </submittedName>
</protein>
<dbReference type="EMBL" id="CADCXU010012284">
    <property type="protein sequence ID" value="CAB0002448.1"/>
    <property type="molecule type" value="Genomic_DNA"/>
</dbReference>
<feature type="compositionally biased region" description="Polar residues" evidence="1">
    <location>
        <begin position="254"/>
        <end position="264"/>
    </location>
</feature>
<proteinExistence type="predicted"/>
<keyword evidence="3" id="KW-1185">Reference proteome</keyword>
<reference evidence="2 3" key="1">
    <citation type="submission" date="2020-02" db="EMBL/GenBank/DDBJ databases">
        <authorList>
            <person name="Ferguson B K."/>
        </authorList>
    </citation>
    <scope>NUCLEOTIDE SEQUENCE [LARGE SCALE GENOMIC DNA]</scope>
</reference>
<organism evidence="2 3">
    <name type="scientific">Nesidiocoris tenuis</name>
    <dbReference type="NCBI Taxonomy" id="355587"/>
    <lineage>
        <taxon>Eukaryota</taxon>
        <taxon>Metazoa</taxon>
        <taxon>Ecdysozoa</taxon>
        <taxon>Arthropoda</taxon>
        <taxon>Hexapoda</taxon>
        <taxon>Insecta</taxon>
        <taxon>Pterygota</taxon>
        <taxon>Neoptera</taxon>
        <taxon>Paraneoptera</taxon>
        <taxon>Hemiptera</taxon>
        <taxon>Heteroptera</taxon>
        <taxon>Panheteroptera</taxon>
        <taxon>Cimicomorpha</taxon>
        <taxon>Miridae</taxon>
        <taxon>Dicyphina</taxon>
        <taxon>Nesidiocoris</taxon>
    </lineage>
</organism>
<gene>
    <name evidence="2" type="ORF">NTEN_LOCUS8235</name>
</gene>
<evidence type="ECO:0000313" key="3">
    <source>
        <dbReference type="Proteomes" id="UP000479000"/>
    </source>
</evidence>
<feature type="non-terminal residue" evidence="2">
    <location>
        <position position="627"/>
    </location>
</feature>
<evidence type="ECO:0000256" key="1">
    <source>
        <dbReference type="SAM" id="MobiDB-lite"/>
    </source>
</evidence>
<dbReference type="AlphaFoldDB" id="A0A6H5GHT3"/>
<sequence>MNLRDCYNSSYIVVRENLLPMTMTTLIALLRKLETSTYNMNNRIFAPALLYQYRYDGIVRNPDVQTTQYVKPYSRSGKEYYLYKLQMNRIIPTTSSATINDDSLTLIEKCTLHAMLSLSIDKYDRGDGDVPCSRLSKYSDWNSRYPRDLSKAAEAEYIWYGSITPGIAIAGIAAGLNYQTVPYNSYFVQPRTAQRRKVQSGIDHYRNLMSTNRQQFGGYGNPQSPGNVGWPGSANGQSGSGYRPNGPGAYGQDTYGSNNGQLNGYGNAYPSNSQGNGYGGGSGYGGNGNQGGSGYGGNGYQGGSGQQGVNGYGSNPQGSGVNFGGNGYNQNGNVDVDSRYAATLSGIVALESLLQGPENQITIGSKGAWNSSSLPKYYFLQDWFDGNVLTDARIAGGVDVASGFDFPKVLSQLKVRFLNKLQNAVYTQSAGGIPHIVIFVPMTTTMTDNDKSNALDTLKYFKFNIPDVKFLYLVPGSKEAWTPFAENKDKDVIVASTSSSDMSITLQPLINRIKQTQINGPTLTVCKSRDTPHPTQNTTNSGSGNVFCTQITSSGNSFSFKVNDECSGDYYAAECRPIYFSVFNPQYPYGSSPASCRGLDGSRSETRLGGLITDSEFLQHNTVFTTG</sequence>